<evidence type="ECO:0000313" key="3">
    <source>
        <dbReference type="EMBL" id="SFE84860.1"/>
    </source>
</evidence>
<protein>
    <submittedName>
        <fullName evidence="3">Uncharacterized protein</fullName>
    </submittedName>
</protein>
<keyword evidence="2" id="KW-1133">Transmembrane helix</keyword>
<keyword evidence="2" id="KW-0472">Membrane</keyword>
<gene>
    <name evidence="3" type="ORF">SAMN05216167_12098</name>
</gene>
<dbReference type="RefSeq" id="WP_093833014.1">
    <property type="nucleotide sequence ID" value="NZ_FOLQ01000020.1"/>
</dbReference>
<dbReference type="Proteomes" id="UP000198598">
    <property type="component" value="Unassembled WGS sequence"/>
</dbReference>
<dbReference type="OrthoDB" id="9969344at2"/>
<keyword evidence="2" id="KW-0812">Transmembrane</keyword>
<evidence type="ECO:0000256" key="1">
    <source>
        <dbReference type="SAM" id="MobiDB-lite"/>
    </source>
</evidence>
<reference evidence="3 4" key="1">
    <citation type="submission" date="2016-10" db="EMBL/GenBank/DDBJ databases">
        <authorList>
            <person name="de Groot N.N."/>
        </authorList>
    </citation>
    <scope>NUCLEOTIDE SEQUENCE [LARGE SCALE GENOMIC DNA]</scope>
    <source>
        <strain evidence="3 4">DSM 26130</strain>
    </source>
</reference>
<sequence length="90" mass="9930">MSDIKPNVTGYLEPVLRLAGISFLVPLIVYLEWMVLVPVPFYILVTIMGGYDPLKALLVKLFSQKKSQRMSSSSPPVVCPESATTSELTN</sequence>
<organism evidence="3 4">
    <name type="scientific">Spirosoma endophyticum</name>
    <dbReference type="NCBI Taxonomy" id="662367"/>
    <lineage>
        <taxon>Bacteria</taxon>
        <taxon>Pseudomonadati</taxon>
        <taxon>Bacteroidota</taxon>
        <taxon>Cytophagia</taxon>
        <taxon>Cytophagales</taxon>
        <taxon>Cytophagaceae</taxon>
        <taxon>Spirosoma</taxon>
    </lineage>
</organism>
<dbReference type="EMBL" id="FOLQ01000020">
    <property type="protein sequence ID" value="SFE84860.1"/>
    <property type="molecule type" value="Genomic_DNA"/>
</dbReference>
<accession>A0A1I2DY18</accession>
<evidence type="ECO:0000256" key="2">
    <source>
        <dbReference type="SAM" id="Phobius"/>
    </source>
</evidence>
<evidence type="ECO:0000313" key="4">
    <source>
        <dbReference type="Proteomes" id="UP000198598"/>
    </source>
</evidence>
<proteinExistence type="predicted"/>
<feature type="transmembrane region" description="Helical" evidence="2">
    <location>
        <begin position="15"/>
        <end position="35"/>
    </location>
</feature>
<feature type="region of interest" description="Disordered" evidence="1">
    <location>
        <begin position="67"/>
        <end position="90"/>
    </location>
</feature>
<name>A0A1I2DY18_9BACT</name>
<dbReference type="STRING" id="662367.SAMN05216167_12098"/>
<keyword evidence="4" id="KW-1185">Reference proteome</keyword>
<dbReference type="AlphaFoldDB" id="A0A1I2DY18"/>